<sequence length="382" mass="42529">MNSYFKTATLEQTLYNFIRSYYRQKFVEVAIVDDEEYEKDENFFIELGKPRQGTKDGHDSEPEDNKMDELTMMTEEDRRIAEMGRPQLGEIARIEVKIMESSEFKNTVDKLIKKTNLSLVVGTSSWREQFVEALTVSAGGDDDGDDDGDEVEEKLPSVVDYIMHFLTIFWKVLFAFVPPTDYLGGWACFTVSIIWIAILTALIGDLATMFGCTIGLMDSVTAISFVALGTSVPVTIETCNLGIFRALVYKLILPLCPPIHSQVNGCRGDKHADASSATSPGATLSTFSWYRRGVDSGVLQASHGRNQFCVDPGSLGFSVTLYTCFAVVSISVLMIRRVHPKIGAELGGPKWAKIPTSLFFVCLWLLYILISTLEAYDVIQGF</sequence>
<dbReference type="SUPFAM" id="SSF141072">
    <property type="entry name" value="CalX-like"/>
    <property type="match status" value="1"/>
</dbReference>
<organism evidence="7 8">
    <name type="scientific">Stichopus japonicus</name>
    <name type="common">Sea cucumber</name>
    <dbReference type="NCBI Taxonomy" id="307972"/>
    <lineage>
        <taxon>Eukaryota</taxon>
        <taxon>Metazoa</taxon>
        <taxon>Echinodermata</taxon>
        <taxon>Eleutherozoa</taxon>
        <taxon>Echinozoa</taxon>
        <taxon>Holothuroidea</taxon>
        <taxon>Aspidochirotacea</taxon>
        <taxon>Aspidochirotida</taxon>
        <taxon>Stichopodidae</taxon>
        <taxon>Apostichopus</taxon>
    </lineage>
</organism>
<gene>
    <name evidence="7" type="ORF">BSL78_00380</name>
</gene>
<dbReference type="GO" id="GO:0007154">
    <property type="term" value="P:cell communication"/>
    <property type="evidence" value="ECO:0007669"/>
    <property type="project" value="InterPro"/>
</dbReference>
<dbReference type="EMBL" id="MRZV01000007">
    <property type="protein sequence ID" value="PIK62686.1"/>
    <property type="molecule type" value="Genomic_DNA"/>
</dbReference>
<keyword evidence="5" id="KW-0472">Membrane</keyword>
<dbReference type="GO" id="GO:0030424">
    <property type="term" value="C:axon"/>
    <property type="evidence" value="ECO:0007669"/>
    <property type="project" value="TreeGrafter"/>
</dbReference>
<evidence type="ECO:0000313" key="7">
    <source>
        <dbReference type="EMBL" id="PIK62686.1"/>
    </source>
</evidence>
<evidence type="ECO:0000256" key="3">
    <source>
        <dbReference type="ARBA" id="ARBA00022837"/>
    </source>
</evidence>
<dbReference type="InterPro" id="IPR004836">
    <property type="entry name" value="Na_Ca_Ex"/>
</dbReference>
<feature type="transmembrane region" description="Helical" evidence="5">
    <location>
        <begin position="356"/>
        <end position="376"/>
    </location>
</feature>
<dbReference type="GO" id="GO:0042383">
    <property type="term" value="C:sarcolemma"/>
    <property type="evidence" value="ECO:0007669"/>
    <property type="project" value="TreeGrafter"/>
</dbReference>
<dbReference type="AlphaFoldDB" id="A0A2G8LQZ2"/>
<dbReference type="GO" id="GO:0005432">
    <property type="term" value="F:calcium:sodium antiporter activity"/>
    <property type="evidence" value="ECO:0007669"/>
    <property type="project" value="InterPro"/>
</dbReference>
<keyword evidence="4" id="KW-0813">Transport</keyword>
<accession>A0A2G8LQZ2</accession>
<feature type="transmembrane region" description="Helical" evidence="5">
    <location>
        <begin position="315"/>
        <end position="335"/>
    </location>
</feature>
<feature type="transmembrane region" description="Helical" evidence="5">
    <location>
        <begin position="210"/>
        <end position="228"/>
    </location>
</feature>
<name>A0A2G8LQZ2_STIJA</name>
<dbReference type="InterPro" id="IPR038081">
    <property type="entry name" value="CalX-like_sf"/>
</dbReference>
<comment type="caution">
    <text evidence="7">The sequence shown here is derived from an EMBL/GenBank/DDBJ whole genome shotgun (WGS) entry which is preliminary data.</text>
</comment>
<dbReference type="STRING" id="307972.A0A2G8LQZ2"/>
<evidence type="ECO:0000256" key="5">
    <source>
        <dbReference type="SAM" id="Phobius"/>
    </source>
</evidence>
<feature type="domain" description="Calx-beta" evidence="6">
    <location>
        <begin position="24"/>
        <end position="63"/>
    </location>
</feature>
<keyword evidence="2" id="KW-0677">Repeat</keyword>
<dbReference type="Proteomes" id="UP000230750">
    <property type="component" value="Unassembled WGS sequence"/>
</dbReference>
<protein>
    <submittedName>
        <fullName evidence="7">Putative sodium/calcium exchanger 3 isoform X5</fullName>
    </submittedName>
</protein>
<dbReference type="GO" id="GO:0098794">
    <property type="term" value="C:postsynapse"/>
    <property type="evidence" value="ECO:0007669"/>
    <property type="project" value="TreeGrafter"/>
</dbReference>
<dbReference type="Pfam" id="PF03160">
    <property type="entry name" value="Calx-beta"/>
    <property type="match status" value="1"/>
</dbReference>
<dbReference type="PANTHER" id="PTHR11878">
    <property type="entry name" value="SODIUM/CALCIUM EXCHANGER"/>
    <property type="match status" value="1"/>
</dbReference>
<evidence type="ECO:0000313" key="8">
    <source>
        <dbReference type="Proteomes" id="UP000230750"/>
    </source>
</evidence>
<evidence type="ECO:0000259" key="6">
    <source>
        <dbReference type="Pfam" id="PF03160"/>
    </source>
</evidence>
<evidence type="ECO:0000256" key="4">
    <source>
        <dbReference type="ARBA" id="ARBA00023065"/>
    </source>
</evidence>
<keyword evidence="5" id="KW-0812">Transmembrane</keyword>
<keyword evidence="4" id="KW-0406">Ion transport</keyword>
<keyword evidence="5" id="KW-1133">Transmembrane helix</keyword>
<dbReference type="Gene3D" id="2.60.40.2030">
    <property type="match status" value="1"/>
</dbReference>
<dbReference type="PANTHER" id="PTHR11878:SF65">
    <property type="entry name" value="NA_CA-EXCHANGE PROTEIN, ISOFORM G"/>
    <property type="match status" value="1"/>
</dbReference>
<evidence type="ECO:0000256" key="2">
    <source>
        <dbReference type="ARBA" id="ARBA00022737"/>
    </source>
</evidence>
<dbReference type="InterPro" id="IPR003644">
    <property type="entry name" value="Calx_beta"/>
</dbReference>
<reference evidence="7 8" key="1">
    <citation type="journal article" date="2017" name="PLoS Biol.">
        <title>The sea cucumber genome provides insights into morphological evolution and visceral regeneration.</title>
        <authorList>
            <person name="Zhang X."/>
            <person name="Sun L."/>
            <person name="Yuan J."/>
            <person name="Sun Y."/>
            <person name="Gao Y."/>
            <person name="Zhang L."/>
            <person name="Li S."/>
            <person name="Dai H."/>
            <person name="Hamel J.F."/>
            <person name="Liu C."/>
            <person name="Yu Y."/>
            <person name="Liu S."/>
            <person name="Lin W."/>
            <person name="Guo K."/>
            <person name="Jin S."/>
            <person name="Xu P."/>
            <person name="Storey K.B."/>
            <person name="Huan P."/>
            <person name="Zhang T."/>
            <person name="Zhou Y."/>
            <person name="Zhang J."/>
            <person name="Lin C."/>
            <person name="Li X."/>
            <person name="Xing L."/>
            <person name="Huo D."/>
            <person name="Sun M."/>
            <person name="Wang L."/>
            <person name="Mercier A."/>
            <person name="Li F."/>
            <person name="Yang H."/>
            <person name="Xiang J."/>
        </authorList>
    </citation>
    <scope>NUCLEOTIDE SEQUENCE [LARGE SCALE GENOMIC DNA]</scope>
    <source>
        <strain evidence="7">Shaxun</strain>
        <tissue evidence="7">Muscle</tissue>
    </source>
</reference>
<dbReference type="GO" id="GO:0098703">
    <property type="term" value="P:calcium ion import across plasma membrane"/>
    <property type="evidence" value="ECO:0007669"/>
    <property type="project" value="TreeGrafter"/>
</dbReference>
<dbReference type="OrthoDB" id="418484at2759"/>
<keyword evidence="1" id="KW-0732">Signal</keyword>
<dbReference type="InterPro" id="IPR051171">
    <property type="entry name" value="CaCA"/>
</dbReference>
<feature type="transmembrane region" description="Helical" evidence="5">
    <location>
        <begin position="183"/>
        <end position="203"/>
    </location>
</feature>
<keyword evidence="8" id="KW-1185">Reference proteome</keyword>
<proteinExistence type="predicted"/>
<keyword evidence="3" id="KW-0106">Calcium</keyword>
<evidence type="ECO:0000256" key="1">
    <source>
        <dbReference type="ARBA" id="ARBA00022729"/>
    </source>
</evidence>
<dbReference type="PRINTS" id="PR01259">
    <property type="entry name" value="NACAEXCHNGR"/>
</dbReference>